<name>A0A4C1YLU9_EUMVA</name>
<organism evidence="2 3">
    <name type="scientific">Eumeta variegata</name>
    <name type="common">Bagworm moth</name>
    <name type="synonym">Eumeta japonica</name>
    <dbReference type="NCBI Taxonomy" id="151549"/>
    <lineage>
        <taxon>Eukaryota</taxon>
        <taxon>Metazoa</taxon>
        <taxon>Ecdysozoa</taxon>
        <taxon>Arthropoda</taxon>
        <taxon>Hexapoda</taxon>
        <taxon>Insecta</taxon>
        <taxon>Pterygota</taxon>
        <taxon>Neoptera</taxon>
        <taxon>Endopterygota</taxon>
        <taxon>Lepidoptera</taxon>
        <taxon>Glossata</taxon>
        <taxon>Ditrysia</taxon>
        <taxon>Tineoidea</taxon>
        <taxon>Psychidae</taxon>
        <taxon>Oiketicinae</taxon>
        <taxon>Eumeta</taxon>
    </lineage>
</organism>
<evidence type="ECO:0000256" key="1">
    <source>
        <dbReference type="SAM" id="MobiDB-lite"/>
    </source>
</evidence>
<evidence type="ECO:0000313" key="3">
    <source>
        <dbReference type="Proteomes" id="UP000299102"/>
    </source>
</evidence>
<comment type="caution">
    <text evidence="2">The sequence shown here is derived from an EMBL/GenBank/DDBJ whole genome shotgun (WGS) entry which is preliminary data.</text>
</comment>
<keyword evidence="3" id="KW-1185">Reference proteome</keyword>
<dbReference type="AlphaFoldDB" id="A0A4C1YLU9"/>
<reference evidence="2 3" key="1">
    <citation type="journal article" date="2019" name="Commun. Biol.">
        <title>The bagworm genome reveals a unique fibroin gene that provides high tensile strength.</title>
        <authorList>
            <person name="Kono N."/>
            <person name="Nakamura H."/>
            <person name="Ohtoshi R."/>
            <person name="Tomita M."/>
            <person name="Numata K."/>
            <person name="Arakawa K."/>
        </authorList>
    </citation>
    <scope>NUCLEOTIDE SEQUENCE [LARGE SCALE GENOMIC DNA]</scope>
</reference>
<sequence length="91" mass="10391">MTSDIYRDAVSRRGPRRPGRVLRDPRARAPRTICPRSYYCTCLHTMRRLRNTTVVLLGSRFPEIRSQLPYLRGNVCNGRGRNCNGSKTAAP</sequence>
<evidence type="ECO:0000313" key="2">
    <source>
        <dbReference type="EMBL" id="GBP77156.1"/>
    </source>
</evidence>
<protein>
    <submittedName>
        <fullName evidence="2">Uncharacterized protein</fullName>
    </submittedName>
</protein>
<dbReference type="Proteomes" id="UP000299102">
    <property type="component" value="Unassembled WGS sequence"/>
</dbReference>
<proteinExistence type="predicted"/>
<dbReference type="EMBL" id="BGZK01001319">
    <property type="protein sequence ID" value="GBP77156.1"/>
    <property type="molecule type" value="Genomic_DNA"/>
</dbReference>
<feature type="region of interest" description="Disordered" evidence="1">
    <location>
        <begin position="1"/>
        <end position="24"/>
    </location>
</feature>
<gene>
    <name evidence="2" type="ORF">EVAR_38735_1</name>
</gene>
<accession>A0A4C1YLU9</accession>
<feature type="compositionally biased region" description="Basic and acidic residues" evidence="1">
    <location>
        <begin position="1"/>
        <end position="11"/>
    </location>
</feature>